<proteinExistence type="predicted"/>
<sequence length="361" mass="41858">MPLYRRKPFPLVPEPDDLKPEELVFQVRFTKEIFRSYSEYLRRINIYHKRVWTCKATGKGNLTYEEALDSEEKASKRIQSIPPEFVAFVLRDVQFSTLNLKDLVNSIAEKLQGPLTEGAELYGKKNGRLHPCRIMRVLEDDHRTQYEIEWLNNDRRNSGKAVVDGEDLTGKNLPFSKRLLKSFIRDSTSRNLPWVLHENLAKKHGIPTTPPENMKSKFTLLNGNLVNKKRKRSEEKGKTEVGFKLFVFLIFSRPCIINYPIDDLLVQPSDEDSFLMERPTPCRQFNVPMDCVGHLLMVWDFCASYGRLLSLSPFALEDFENALCYKETTPSLIIESCLALLRIVLNDNDAKEEKKRKPKVS</sequence>
<organism evidence="6 7">
    <name type="scientific">Genlisea aurea</name>
    <dbReference type="NCBI Taxonomy" id="192259"/>
    <lineage>
        <taxon>Eukaryota</taxon>
        <taxon>Viridiplantae</taxon>
        <taxon>Streptophyta</taxon>
        <taxon>Embryophyta</taxon>
        <taxon>Tracheophyta</taxon>
        <taxon>Spermatophyta</taxon>
        <taxon>Magnoliopsida</taxon>
        <taxon>eudicotyledons</taxon>
        <taxon>Gunneridae</taxon>
        <taxon>Pentapetalae</taxon>
        <taxon>asterids</taxon>
        <taxon>lamiids</taxon>
        <taxon>Lamiales</taxon>
        <taxon>Lentibulariaceae</taxon>
        <taxon>Genlisea</taxon>
    </lineage>
</organism>
<feature type="domain" description="WAC" evidence="5">
    <location>
        <begin position="22"/>
        <end position="128"/>
    </location>
</feature>
<dbReference type="Pfam" id="PF10537">
    <property type="entry name" value="WAC_Acf1_DNA_bd"/>
    <property type="match status" value="1"/>
</dbReference>
<dbReference type="PANTHER" id="PTHR15546">
    <property type="entry name" value="BROMODOMAIN ADJACENT TO ZINC FINGER DOMAIN, 2A"/>
    <property type="match status" value="1"/>
</dbReference>
<feature type="domain" description="DDT" evidence="4">
    <location>
        <begin position="289"/>
        <end position="350"/>
    </location>
</feature>
<dbReference type="PROSITE" id="PS50827">
    <property type="entry name" value="DDT"/>
    <property type="match status" value="1"/>
</dbReference>
<protein>
    <recommendedName>
        <fullName evidence="8">WAC domain-containing protein</fullName>
    </recommendedName>
</protein>
<dbReference type="PROSITE" id="PS51136">
    <property type="entry name" value="WAC"/>
    <property type="match status" value="1"/>
</dbReference>
<dbReference type="Pfam" id="PF02791">
    <property type="entry name" value="DDT"/>
    <property type="match status" value="1"/>
</dbReference>
<name>S8E2A5_9LAMI</name>
<reference evidence="6 7" key="1">
    <citation type="journal article" date="2013" name="BMC Genomics">
        <title>The miniature genome of a carnivorous plant Genlisea aurea contains a low number of genes and short non-coding sequences.</title>
        <authorList>
            <person name="Leushkin E.V."/>
            <person name="Sutormin R.A."/>
            <person name="Nabieva E.R."/>
            <person name="Penin A.A."/>
            <person name="Kondrashov A.S."/>
            <person name="Logacheva M.D."/>
        </authorList>
    </citation>
    <scope>NUCLEOTIDE SEQUENCE [LARGE SCALE GENOMIC DNA]</scope>
</reference>
<comment type="subcellular location">
    <subcellularLocation>
        <location evidence="1 3">Nucleus</location>
    </subcellularLocation>
</comment>
<dbReference type="PANTHER" id="PTHR15546:SF2">
    <property type="entry name" value="DDT DOMAIN-CONTAINING PROTEIN DDB_G0282237"/>
    <property type="match status" value="1"/>
</dbReference>
<dbReference type="Proteomes" id="UP000015453">
    <property type="component" value="Unassembled WGS sequence"/>
</dbReference>
<evidence type="ECO:0000256" key="3">
    <source>
        <dbReference type="PROSITE-ProRule" id="PRU00475"/>
    </source>
</evidence>
<evidence type="ECO:0000259" key="5">
    <source>
        <dbReference type="PROSITE" id="PS51136"/>
    </source>
</evidence>
<keyword evidence="7" id="KW-1185">Reference proteome</keyword>
<dbReference type="InterPro" id="IPR013136">
    <property type="entry name" value="WSTF_Acf1_Cbp146"/>
</dbReference>
<comment type="caution">
    <text evidence="6">The sequence shown here is derived from an EMBL/GenBank/DDBJ whole genome shotgun (WGS) entry which is preliminary data.</text>
</comment>
<feature type="non-terminal residue" evidence="6">
    <location>
        <position position="361"/>
    </location>
</feature>
<accession>S8E2A5</accession>
<keyword evidence="2 3" id="KW-0539">Nucleus</keyword>
<gene>
    <name evidence="6" type="ORF">M569_08410</name>
</gene>
<dbReference type="SMART" id="SM00571">
    <property type="entry name" value="DDT"/>
    <property type="match status" value="1"/>
</dbReference>
<evidence type="ECO:0000259" key="4">
    <source>
        <dbReference type="PROSITE" id="PS50827"/>
    </source>
</evidence>
<dbReference type="InterPro" id="IPR053271">
    <property type="entry name" value="DDT_domain"/>
</dbReference>
<dbReference type="AlphaFoldDB" id="S8E2A5"/>
<evidence type="ECO:0008006" key="8">
    <source>
        <dbReference type="Google" id="ProtNLM"/>
    </source>
</evidence>
<dbReference type="GO" id="GO:0005634">
    <property type="term" value="C:nucleus"/>
    <property type="evidence" value="ECO:0007669"/>
    <property type="project" value="UniProtKB-SubCell"/>
</dbReference>
<evidence type="ECO:0000256" key="1">
    <source>
        <dbReference type="ARBA" id="ARBA00004123"/>
    </source>
</evidence>
<evidence type="ECO:0000256" key="2">
    <source>
        <dbReference type="ARBA" id="ARBA00023242"/>
    </source>
</evidence>
<dbReference type="EMBL" id="AUSU01003711">
    <property type="protein sequence ID" value="EPS66367.1"/>
    <property type="molecule type" value="Genomic_DNA"/>
</dbReference>
<evidence type="ECO:0000313" key="6">
    <source>
        <dbReference type="EMBL" id="EPS66367.1"/>
    </source>
</evidence>
<evidence type="ECO:0000313" key="7">
    <source>
        <dbReference type="Proteomes" id="UP000015453"/>
    </source>
</evidence>
<dbReference type="OrthoDB" id="332390at2759"/>
<dbReference type="InterPro" id="IPR018501">
    <property type="entry name" value="DDT_dom"/>
</dbReference>